<keyword evidence="2" id="KW-1185">Reference proteome</keyword>
<name>A0ACB9MA39_9MYRT</name>
<organism evidence="1 2">
    <name type="scientific">Melastoma candidum</name>
    <dbReference type="NCBI Taxonomy" id="119954"/>
    <lineage>
        <taxon>Eukaryota</taxon>
        <taxon>Viridiplantae</taxon>
        <taxon>Streptophyta</taxon>
        <taxon>Embryophyta</taxon>
        <taxon>Tracheophyta</taxon>
        <taxon>Spermatophyta</taxon>
        <taxon>Magnoliopsida</taxon>
        <taxon>eudicotyledons</taxon>
        <taxon>Gunneridae</taxon>
        <taxon>Pentapetalae</taxon>
        <taxon>rosids</taxon>
        <taxon>malvids</taxon>
        <taxon>Myrtales</taxon>
        <taxon>Melastomataceae</taxon>
        <taxon>Melastomatoideae</taxon>
        <taxon>Melastomateae</taxon>
        <taxon>Melastoma</taxon>
    </lineage>
</organism>
<dbReference type="Proteomes" id="UP001057402">
    <property type="component" value="Chromosome 10"/>
</dbReference>
<accession>A0ACB9MA39</accession>
<dbReference type="EMBL" id="CM042889">
    <property type="protein sequence ID" value="KAI4320426.1"/>
    <property type="molecule type" value="Genomic_DNA"/>
</dbReference>
<protein>
    <submittedName>
        <fullName evidence="1">Uncharacterized protein</fullName>
    </submittedName>
</protein>
<reference evidence="2" key="1">
    <citation type="journal article" date="2023" name="Front. Plant Sci.">
        <title>Chromosomal-level genome assembly of Melastoma candidum provides insights into trichome evolution.</title>
        <authorList>
            <person name="Zhong Y."/>
            <person name="Wu W."/>
            <person name="Sun C."/>
            <person name="Zou P."/>
            <person name="Liu Y."/>
            <person name="Dai S."/>
            <person name="Zhou R."/>
        </authorList>
    </citation>
    <scope>NUCLEOTIDE SEQUENCE [LARGE SCALE GENOMIC DNA]</scope>
</reference>
<evidence type="ECO:0000313" key="1">
    <source>
        <dbReference type="EMBL" id="KAI4320426.1"/>
    </source>
</evidence>
<evidence type="ECO:0000313" key="2">
    <source>
        <dbReference type="Proteomes" id="UP001057402"/>
    </source>
</evidence>
<sequence>MGYLKGILYRNLLLLAGVFWVSLRTLRTSLFDFFGRTMFRRDTGGQGRLSSLTESEKVSDDDNVVVGRVRERIVPDFSSDSLCEVESLDDTEDEEEEGLNSVQPEGKESPKFLSFKFPSLEECSKRSFDCEEEIESVEVDVKEALSWGRSAVDEELSVDSDFSPESLMIEKVATEPSPDARVSHELEMHRKLEVFGKEDFGEISEVATKGSPDARVCHGLEMPQKLEVFGKEDFSKISEVATEHSPDGRVYHELETPRKLEVFGKDDFNEISEVATECSPDGLVYRELEMPRKPEVFGKEDFIEISAKFHWLSEKESLVSESDSDSMSSSHDFSLMSRLLDSNSEEGFVSDGDLDEVFELNKIVNSTYANKEEEKSDTSTEDEDDIDFKDCEGRENTSKDGKFDEENLKPVSADQSSTWDGEEDSKLESMWEHQDLIEQIKMELEKARRATGLPTIPEDSEGPKITEDLKPWKIDDRDQHEETIGNLHKVYRSYRERMRKFDILNYQKMYALGFLQTKDPIAFASSQKPTSEGMALLLSQTLKMCRDEKKPVDNPMVTFVRELHGDLETVYVGQMCLSWEFLHWQYTKALELWESDQDSLRRYNEVAGEFQQFQVVLQRFLENERFEGTRVQCYVRTRHFLRNLVQIPVIKEDSSKDRRRAGLKGKDEYVASSDELVEILEESIRMFWRFVRADKDSSHAFPKGRRGIKPQLQNPKDSELLAEVQTTLEKKEKKLKEILKGGNCILRKFQKQRDDHSSDHVLYFFSQVDMKLVRRVLNMSRLTTDQISWCSGKLSRIVFVRRKIHVEPSFSLFPC</sequence>
<proteinExistence type="predicted"/>
<gene>
    <name evidence="1" type="ORF">MLD38_033909</name>
</gene>
<comment type="caution">
    <text evidence="1">The sequence shown here is derived from an EMBL/GenBank/DDBJ whole genome shotgun (WGS) entry which is preliminary data.</text>
</comment>